<dbReference type="InterPro" id="IPR012912">
    <property type="entry name" value="Plasmid_pRiA4b_Orf3-like"/>
</dbReference>
<name>A0A1G8N7K8_9MICC</name>
<protein>
    <submittedName>
        <fullName evidence="3">PRiA4b ORF-3-like protein</fullName>
    </submittedName>
</protein>
<feature type="region of interest" description="Disordered" evidence="1">
    <location>
        <begin position="591"/>
        <end position="611"/>
    </location>
</feature>
<proteinExistence type="predicted"/>
<dbReference type="Gene3D" id="3.10.290.30">
    <property type="entry name" value="MM3350-like"/>
    <property type="match status" value="1"/>
</dbReference>
<feature type="region of interest" description="Disordered" evidence="1">
    <location>
        <begin position="1"/>
        <end position="23"/>
    </location>
</feature>
<keyword evidence="4" id="KW-1185">Reference proteome</keyword>
<dbReference type="Pfam" id="PF07929">
    <property type="entry name" value="PRiA4_ORF3"/>
    <property type="match status" value="1"/>
</dbReference>
<dbReference type="PANTHER" id="PTHR41878">
    <property type="entry name" value="LEXA REPRESSOR-RELATED"/>
    <property type="match status" value="1"/>
</dbReference>
<dbReference type="OrthoDB" id="9816539at2"/>
<dbReference type="EMBL" id="FNDT01000022">
    <property type="protein sequence ID" value="SDI76113.1"/>
    <property type="molecule type" value="Genomic_DNA"/>
</dbReference>
<dbReference type="InterPro" id="IPR024047">
    <property type="entry name" value="MM3350-like_sf"/>
</dbReference>
<accession>A0A1G8N7K8</accession>
<evidence type="ECO:0000313" key="3">
    <source>
        <dbReference type="EMBL" id="SDI76113.1"/>
    </source>
</evidence>
<reference evidence="3 4" key="1">
    <citation type="submission" date="2016-10" db="EMBL/GenBank/DDBJ databases">
        <authorList>
            <person name="de Groot N.N."/>
        </authorList>
    </citation>
    <scope>NUCLEOTIDE SEQUENCE [LARGE SCALE GENOMIC DNA]</scope>
    <source>
        <strain evidence="3 4">NP_1H</strain>
    </source>
</reference>
<dbReference type="RefSeq" id="WP_090588005.1">
    <property type="nucleotide sequence ID" value="NZ_FNDT01000022.1"/>
</dbReference>
<evidence type="ECO:0000259" key="2">
    <source>
        <dbReference type="Pfam" id="PF07929"/>
    </source>
</evidence>
<dbReference type="SUPFAM" id="SSF159941">
    <property type="entry name" value="MM3350-like"/>
    <property type="match status" value="1"/>
</dbReference>
<sequence length="611" mass="66653">MPKSKRSKRKATGIKATGDRHLSAVPQAPAPPVALASASRVIDSFAAEFVHWFEDEGAGSAAEAMQSLRAMEAILTAEYKVTGGCSATEFTHDEILAVVEALELEDEALALLDLWHLYVDFLAETGRWTGSGEELEKVHGLLSGPDGLAIVNVPELTEEEESNGFAELPLIQRTTELLRWIDRGKELTATGALRLKDIAPAAACVGVNARGAQNAPRVPQPLPGFEAPVQEEGLKVRSMHEVPILNVIWRTLTGMGLLILGPTSVRPGPDVERWLNGTPEQKVELSRGFVTEFLIANLDDSNSWLEVAQNSGFLLEVAALLAGTTEEPVARNALDRFALEAAGMPDYLAGIAAASARKRLDTLTELGIFETGGYYRVRPVVVQCIAAVDERVRADNEEQYDDESLTFLPTAPGHPGGPADANSTYQLKITLRESEPPIWRRVLVPASAALGELHNVVQAAFGWEDSHMHLFSAGNRSRGGTFQPVGWDGRQPENSIDEASVQVGQLLSKKKEKLTYVYDFGDDWIHDITLEEILDKEEAGALPRCTDGSGLGPEEDSGGVWGWTNMVRTANDPRAEDHADIREWLGLRPGERVDPESFSLPDTNERLKRLR</sequence>
<evidence type="ECO:0000256" key="1">
    <source>
        <dbReference type="SAM" id="MobiDB-lite"/>
    </source>
</evidence>
<dbReference type="STRING" id="335973.SAMN04488693_12223"/>
<dbReference type="PANTHER" id="PTHR41878:SF1">
    <property type="entry name" value="TNPR PROTEIN"/>
    <property type="match status" value="1"/>
</dbReference>
<feature type="domain" description="Plasmid pRiA4b Orf3-like" evidence="2">
    <location>
        <begin position="424"/>
        <end position="599"/>
    </location>
</feature>
<dbReference type="AlphaFoldDB" id="A0A1G8N7K8"/>
<gene>
    <name evidence="3" type="ORF">SAMN04488693_12223</name>
</gene>
<feature type="compositionally biased region" description="Basic residues" evidence="1">
    <location>
        <begin position="1"/>
        <end position="12"/>
    </location>
</feature>
<organism evidence="3 4">
    <name type="scientific">Arthrobacter subterraneus</name>
    <dbReference type="NCBI Taxonomy" id="335973"/>
    <lineage>
        <taxon>Bacteria</taxon>
        <taxon>Bacillati</taxon>
        <taxon>Actinomycetota</taxon>
        <taxon>Actinomycetes</taxon>
        <taxon>Micrococcales</taxon>
        <taxon>Micrococcaceae</taxon>
        <taxon>Arthrobacter</taxon>
    </lineage>
</organism>
<dbReference type="Proteomes" id="UP000199258">
    <property type="component" value="Unassembled WGS sequence"/>
</dbReference>
<evidence type="ECO:0000313" key="4">
    <source>
        <dbReference type="Proteomes" id="UP000199258"/>
    </source>
</evidence>